<evidence type="ECO:0000313" key="2">
    <source>
        <dbReference type="Proteomes" id="UP000503464"/>
    </source>
</evidence>
<dbReference type="EMBL" id="CP054160">
    <property type="protein sequence ID" value="QKJ60691.2"/>
    <property type="molecule type" value="Genomic_DNA"/>
</dbReference>
<dbReference type="InterPro" id="IPR013783">
    <property type="entry name" value="Ig-like_fold"/>
</dbReference>
<dbReference type="Gene3D" id="2.60.40.10">
    <property type="entry name" value="Immunoglobulins"/>
    <property type="match status" value="1"/>
</dbReference>
<dbReference type="InterPro" id="IPR008962">
    <property type="entry name" value="PapD-like_sf"/>
</dbReference>
<evidence type="ECO:0000313" key="1">
    <source>
        <dbReference type="EMBL" id="QKJ60691.2"/>
    </source>
</evidence>
<evidence type="ECO:0008006" key="3">
    <source>
        <dbReference type="Google" id="ProtNLM"/>
    </source>
</evidence>
<protein>
    <recommendedName>
        <fullName evidence="3">Fimbrial protein</fullName>
    </recommendedName>
</protein>
<proteinExistence type="predicted"/>
<dbReference type="RefSeq" id="WP_161712768.1">
    <property type="nucleotide sequence ID" value="NZ_CP054160.3"/>
</dbReference>
<sequence>MTIRLGWWLAGLMLAFPAQAVYLSSGVFTLESDRTFFSRQFVNNTKETNLYVIGAYRIAKPGVDEQPQPLEQGELLYTPLRKILEAGAWEYFKIFYRGPADERERYYRIVIQEIPANLMEMQGEDKTPLVSPTMALDTIMVVRPRKMRFTYHYDPQAGVLKNTGNTYFRVMIHQGCDGQDDTAKVFNLLPGESYRGADLRGQNRKFIVGFNKYLRLGEQCFEQGQG</sequence>
<accession>A0AAE7ELG2</accession>
<gene>
    <name evidence="1" type="ORF">G9399_23395</name>
</gene>
<dbReference type="AlphaFoldDB" id="A0AAE7ELG2"/>
<dbReference type="Proteomes" id="UP000503464">
    <property type="component" value="Chromosome"/>
</dbReference>
<name>A0AAE7ELG2_SERFO</name>
<reference evidence="2" key="1">
    <citation type="submission" date="2020-03" db="EMBL/GenBank/DDBJ databases">
        <title>Genome sequences of seven Enterobacteriaceae strains isolated from Canadian wastewater treatment facilities.</title>
        <authorList>
            <person name="Huang H."/>
            <person name="Chmara J.T."/>
            <person name="Duceppe M.-O."/>
        </authorList>
    </citation>
    <scope>NUCLEOTIDE SEQUENCE [LARGE SCALE GENOMIC DNA]</scope>
    <source>
        <strain evidence="2">Biosolid 3</strain>
    </source>
</reference>
<dbReference type="SUPFAM" id="SSF49354">
    <property type="entry name" value="PapD-like"/>
    <property type="match status" value="1"/>
</dbReference>
<organism evidence="1 2">
    <name type="scientific">Serratia fonticola</name>
    <dbReference type="NCBI Taxonomy" id="47917"/>
    <lineage>
        <taxon>Bacteria</taxon>
        <taxon>Pseudomonadati</taxon>
        <taxon>Pseudomonadota</taxon>
        <taxon>Gammaproteobacteria</taxon>
        <taxon>Enterobacterales</taxon>
        <taxon>Yersiniaceae</taxon>
        <taxon>Serratia</taxon>
    </lineage>
</organism>